<dbReference type="WBParaSite" id="L893_g9504.t1">
    <property type="protein sequence ID" value="L893_g9504.t1"/>
    <property type="gene ID" value="L893_g9504"/>
</dbReference>
<accession>A0A1I8AU44</accession>
<protein>
    <submittedName>
        <fullName evidence="3">Uncharacterized protein</fullName>
    </submittedName>
</protein>
<feature type="region of interest" description="Disordered" evidence="1">
    <location>
        <begin position="1"/>
        <end position="49"/>
    </location>
</feature>
<reference evidence="3" key="1">
    <citation type="submission" date="2016-11" db="UniProtKB">
        <authorList>
            <consortium name="WormBaseParasite"/>
        </authorList>
    </citation>
    <scope>IDENTIFICATION</scope>
</reference>
<evidence type="ECO:0000256" key="1">
    <source>
        <dbReference type="SAM" id="MobiDB-lite"/>
    </source>
</evidence>
<keyword evidence="2" id="KW-1185">Reference proteome</keyword>
<dbReference type="AlphaFoldDB" id="A0A1I8AU44"/>
<dbReference type="Proteomes" id="UP000095287">
    <property type="component" value="Unplaced"/>
</dbReference>
<evidence type="ECO:0000313" key="3">
    <source>
        <dbReference type="WBParaSite" id="L893_g9504.t1"/>
    </source>
</evidence>
<feature type="compositionally biased region" description="Basic and acidic residues" evidence="1">
    <location>
        <begin position="10"/>
        <end position="32"/>
    </location>
</feature>
<evidence type="ECO:0000313" key="2">
    <source>
        <dbReference type="Proteomes" id="UP000095287"/>
    </source>
</evidence>
<organism evidence="2 3">
    <name type="scientific">Steinernema glaseri</name>
    <dbReference type="NCBI Taxonomy" id="37863"/>
    <lineage>
        <taxon>Eukaryota</taxon>
        <taxon>Metazoa</taxon>
        <taxon>Ecdysozoa</taxon>
        <taxon>Nematoda</taxon>
        <taxon>Chromadorea</taxon>
        <taxon>Rhabditida</taxon>
        <taxon>Tylenchina</taxon>
        <taxon>Panagrolaimomorpha</taxon>
        <taxon>Strongyloidoidea</taxon>
        <taxon>Steinernematidae</taxon>
        <taxon>Steinernema</taxon>
    </lineage>
</organism>
<sequence length="77" mass="8996">MAPKKNAKPTKKDMKKSSKRDMKKSTKMDAKKSPKSMLKLPRSPGSGHRVSFVEECDVMDIEEWDEWVRKKLRKTET</sequence>
<name>A0A1I8AU44_9BILA</name>
<proteinExistence type="predicted"/>